<dbReference type="InterPro" id="IPR007421">
    <property type="entry name" value="Schlafen_AlbA_2_dom"/>
</dbReference>
<dbReference type="AlphaFoldDB" id="A0A3L5CH96"/>
<dbReference type="Gene3D" id="3.30.950.30">
    <property type="entry name" value="Schlafen, AAA domain"/>
    <property type="match status" value="1"/>
</dbReference>
<reference evidence="1 2" key="1">
    <citation type="submission" date="2020-06" db="EMBL/GenBank/DDBJ databases">
        <title>REHAB project genomes.</title>
        <authorList>
            <person name="Shaw L.P."/>
        </authorList>
    </citation>
    <scope>NUCLEOTIDE SEQUENCE [LARGE SCALE GENOMIC DNA]</scope>
    <source>
        <strain evidence="1 2">RHBSTW-00177</strain>
    </source>
</reference>
<dbReference type="InterPro" id="IPR038461">
    <property type="entry name" value="Schlafen_AlbA_2_dom_sf"/>
</dbReference>
<proteinExistence type="predicted"/>
<dbReference type="Proteomes" id="UP000512182">
    <property type="component" value="Chromosome"/>
</dbReference>
<evidence type="ECO:0000313" key="1">
    <source>
        <dbReference type="EMBL" id="QLY97238.1"/>
    </source>
</evidence>
<name>A0A3L5CH96_ECOLX</name>
<sequence>MNETIEKLIASGKEGPWWDFKQTYHQNNAALVHDILCMANVLHDGDRYLIFGVNDEGVITGVPEDGKQLNQANLIDLLRKVSFAEHHCPDIQLHHITLQHKVLAILQIRNVRMKPYYLTQDYIKEGKTVRAGVVYTRQQDANTPVTSCASPGDVMAMWRERFNLDLAPADRIVRLLLDYDNWEYDGISEAYYRLDPDYAIHIGYTEKDIGGQHWWSTISIEQPCHYEYILKYRGLVLERVPIVHYRNEGLQFPFPEMDTLAYPGKRDGFVTDYYADVFYFVKNTLPYNLLSHIRELHSLPGRNSGITMPLTTQTKPPIIELPFMVFENAGEKEEKLKFIQSQLADFCPDGMPDTASMKTDPELRMEVERQFSWWVFNHMR</sequence>
<dbReference type="EMBL" id="CP056794">
    <property type="protein sequence ID" value="QLY97238.1"/>
    <property type="molecule type" value="Genomic_DNA"/>
</dbReference>
<dbReference type="RefSeq" id="WP_001459743.1">
    <property type="nucleotide sequence ID" value="NZ_AP021890.1"/>
</dbReference>
<dbReference type="GO" id="GO:0005524">
    <property type="term" value="F:ATP binding"/>
    <property type="evidence" value="ECO:0007669"/>
    <property type="project" value="UniProtKB-KW"/>
</dbReference>
<keyword evidence="1" id="KW-0547">Nucleotide-binding</keyword>
<accession>A0A3L5CH96</accession>
<evidence type="ECO:0000313" key="2">
    <source>
        <dbReference type="Proteomes" id="UP000512182"/>
    </source>
</evidence>
<protein>
    <submittedName>
        <fullName evidence="1">ATP-binding protein</fullName>
    </submittedName>
</protein>
<gene>
    <name evidence="1" type="ORF">HV109_11685</name>
</gene>
<organism evidence="1 2">
    <name type="scientific">Escherichia coli</name>
    <dbReference type="NCBI Taxonomy" id="562"/>
    <lineage>
        <taxon>Bacteria</taxon>
        <taxon>Pseudomonadati</taxon>
        <taxon>Pseudomonadota</taxon>
        <taxon>Gammaproteobacteria</taxon>
        <taxon>Enterobacterales</taxon>
        <taxon>Enterobacteriaceae</taxon>
        <taxon>Escherichia</taxon>
    </lineage>
</organism>
<keyword evidence="1" id="KW-0067">ATP-binding</keyword>
<dbReference type="Pfam" id="PF04326">
    <property type="entry name" value="SLFN_AlbA_2"/>
    <property type="match status" value="1"/>
</dbReference>